<dbReference type="GO" id="GO:0003677">
    <property type="term" value="F:DNA binding"/>
    <property type="evidence" value="ECO:0007669"/>
    <property type="project" value="UniProtKB-KW"/>
</dbReference>
<proteinExistence type="predicted"/>
<reference evidence="3 4" key="1">
    <citation type="journal article" date="2019" name="Int. J. Syst. Evol. Microbiol.">
        <title>The Global Catalogue of Microorganisms (GCM) 10K type strain sequencing project: providing services to taxonomists for standard genome sequencing and annotation.</title>
        <authorList>
            <consortium name="The Broad Institute Genomics Platform"/>
            <consortium name="The Broad Institute Genome Sequencing Center for Infectious Disease"/>
            <person name="Wu L."/>
            <person name="Ma J."/>
        </authorList>
    </citation>
    <scope>NUCLEOTIDE SEQUENCE [LARGE SCALE GENOMIC DNA]</scope>
    <source>
        <strain evidence="3 4">DSM 29988</strain>
    </source>
</reference>
<keyword evidence="4" id="KW-1185">Reference proteome</keyword>
<gene>
    <name evidence="3" type="ORF">ACFQJC_16180</name>
</gene>
<sequence length="83" mass="9207">MSSEPVDAESKVSGNQANIPARIRRELGIDDGDKLRWHLEEDGSIRVQVVQQRSGTFADFDGYDGVEETDATTDHDAWGVETE</sequence>
<evidence type="ECO:0000256" key="1">
    <source>
        <dbReference type="SAM" id="MobiDB-lite"/>
    </source>
</evidence>
<dbReference type="Gene3D" id="2.10.260.10">
    <property type="match status" value="1"/>
</dbReference>
<dbReference type="RefSeq" id="WP_390225288.1">
    <property type="nucleotide sequence ID" value="NZ_JBHTAA010000005.1"/>
</dbReference>
<evidence type="ECO:0000313" key="3">
    <source>
        <dbReference type="EMBL" id="MFC7205057.1"/>
    </source>
</evidence>
<comment type="caution">
    <text evidence="3">The sequence shown here is derived from an EMBL/GenBank/DDBJ whole genome shotgun (WGS) entry which is preliminary data.</text>
</comment>
<keyword evidence="3" id="KW-0238">DNA-binding</keyword>
<dbReference type="InterPro" id="IPR037914">
    <property type="entry name" value="SpoVT-AbrB_sf"/>
</dbReference>
<protein>
    <submittedName>
        <fullName evidence="3">AbrB/MazE/SpoVT family DNA-binding domain-containing protein</fullName>
    </submittedName>
</protein>
<accession>A0ABD5ZIY9</accession>
<dbReference type="Pfam" id="PF04014">
    <property type="entry name" value="MazE_antitoxin"/>
    <property type="match status" value="1"/>
</dbReference>
<dbReference type="SUPFAM" id="SSF89447">
    <property type="entry name" value="AbrB/MazE/MraZ-like"/>
    <property type="match status" value="1"/>
</dbReference>
<dbReference type="EMBL" id="JBHTAA010000005">
    <property type="protein sequence ID" value="MFC7205057.1"/>
    <property type="molecule type" value="Genomic_DNA"/>
</dbReference>
<feature type="compositionally biased region" description="Acidic residues" evidence="1">
    <location>
        <begin position="61"/>
        <end position="71"/>
    </location>
</feature>
<feature type="compositionally biased region" description="Basic and acidic residues" evidence="1">
    <location>
        <begin position="72"/>
        <end position="83"/>
    </location>
</feature>
<evidence type="ECO:0000313" key="4">
    <source>
        <dbReference type="Proteomes" id="UP001596481"/>
    </source>
</evidence>
<organism evidence="3 4">
    <name type="scientific">Haloferax namakaokahaiae</name>
    <dbReference type="NCBI Taxonomy" id="1748331"/>
    <lineage>
        <taxon>Archaea</taxon>
        <taxon>Methanobacteriati</taxon>
        <taxon>Methanobacteriota</taxon>
        <taxon>Stenosarchaea group</taxon>
        <taxon>Halobacteria</taxon>
        <taxon>Halobacteriales</taxon>
        <taxon>Haloferacaceae</taxon>
        <taxon>Haloferax</taxon>
    </lineage>
</organism>
<feature type="domain" description="SpoVT-AbrB" evidence="2">
    <location>
        <begin position="19"/>
        <end position="48"/>
    </location>
</feature>
<dbReference type="AlphaFoldDB" id="A0ABD5ZIY9"/>
<name>A0ABD5ZIY9_9EURY</name>
<feature type="region of interest" description="Disordered" evidence="1">
    <location>
        <begin position="60"/>
        <end position="83"/>
    </location>
</feature>
<evidence type="ECO:0000259" key="2">
    <source>
        <dbReference type="Pfam" id="PF04014"/>
    </source>
</evidence>
<dbReference type="InterPro" id="IPR007159">
    <property type="entry name" value="SpoVT-AbrB_dom"/>
</dbReference>
<dbReference type="Proteomes" id="UP001596481">
    <property type="component" value="Unassembled WGS sequence"/>
</dbReference>